<sequence length="100" mass="11327">MRDNPPRPRRRPPPPPTPVRATGHHDEQEPRLYTPAEAAALLRIPESWLRRRAGRRQIPCTFLGKHLRFSAADLAALIAASAEPATGRRTHRRRHPPTPT</sequence>
<proteinExistence type="predicted"/>
<dbReference type="InterPro" id="IPR010093">
    <property type="entry name" value="SinI_DNA-bd"/>
</dbReference>
<dbReference type="InterPro" id="IPR041657">
    <property type="entry name" value="HTH_17"/>
</dbReference>
<dbReference type="RefSeq" id="WP_013285007.1">
    <property type="nucleotide sequence ID" value="NZ_CP031263.1"/>
</dbReference>
<reference evidence="3 4" key="1">
    <citation type="submission" date="2018-07" db="EMBL/GenBank/DDBJ databases">
        <authorList>
            <person name="Ye Y."/>
        </authorList>
    </citation>
    <scope>NUCLEOTIDE SEQUENCE [LARGE SCALE GENOMIC DNA]</scope>
    <source>
        <strain evidence="4">H14(2018)</strain>
    </source>
</reference>
<dbReference type="GO" id="GO:0003677">
    <property type="term" value="F:DNA binding"/>
    <property type="evidence" value="ECO:0007669"/>
    <property type="project" value="UniProtKB-KW"/>
</dbReference>
<dbReference type="EMBL" id="CP031263">
    <property type="protein sequence ID" value="AXH91482.1"/>
    <property type="molecule type" value="Genomic_DNA"/>
</dbReference>
<organism evidence="3 4">
    <name type="scientific">Micromonospora aurantiaca</name>
    <name type="common">nom. illeg.</name>
    <dbReference type="NCBI Taxonomy" id="47850"/>
    <lineage>
        <taxon>Bacteria</taxon>
        <taxon>Bacillati</taxon>
        <taxon>Actinomycetota</taxon>
        <taxon>Actinomycetes</taxon>
        <taxon>Micromonosporales</taxon>
        <taxon>Micromonosporaceae</taxon>
        <taxon>Micromonospora</taxon>
    </lineage>
</organism>
<gene>
    <name evidence="3" type="ORF">DVH21_16980</name>
</gene>
<dbReference type="Proteomes" id="UP000253958">
    <property type="component" value="Chromosome"/>
</dbReference>
<feature type="region of interest" description="Disordered" evidence="1">
    <location>
        <begin position="1"/>
        <end position="32"/>
    </location>
</feature>
<accession>A0A6N3K1D6</accession>
<evidence type="ECO:0000259" key="2">
    <source>
        <dbReference type="Pfam" id="PF12728"/>
    </source>
</evidence>
<feature type="compositionally biased region" description="Basic residues" evidence="1">
    <location>
        <begin position="88"/>
        <end position="100"/>
    </location>
</feature>
<protein>
    <submittedName>
        <fullName evidence="3">DNA-binding protein</fullName>
    </submittedName>
</protein>
<keyword evidence="3" id="KW-0238">DNA-binding</keyword>
<dbReference type="Pfam" id="PF12728">
    <property type="entry name" value="HTH_17"/>
    <property type="match status" value="1"/>
</dbReference>
<name>A0A6N3K1D6_9ACTN</name>
<feature type="region of interest" description="Disordered" evidence="1">
    <location>
        <begin position="81"/>
        <end position="100"/>
    </location>
</feature>
<feature type="domain" description="Helix-turn-helix" evidence="2">
    <location>
        <begin position="32"/>
        <end position="80"/>
    </location>
</feature>
<reference evidence="3 4" key="2">
    <citation type="submission" date="2018-08" db="EMBL/GenBank/DDBJ databases">
        <title>Streptomyces kandeliansis sp. nov., an endophytic bacterium isolated from mangrove plant.</title>
        <authorList>
            <person name="Wang R."/>
        </authorList>
    </citation>
    <scope>NUCLEOTIDE SEQUENCE [LARGE SCALE GENOMIC DNA]</scope>
    <source>
        <strain evidence="4">H14(2018)</strain>
    </source>
</reference>
<evidence type="ECO:0000313" key="3">
    <source>
        <dbReference type="EMBL" id="AXH91482.1"/>
    </source>
</evidence>
<evidence type="ECO:0000313" key="4">
    <source>
        <dbReference type="Proteomes" id="UP000253958"/>
    </source>
</evidence>
<dbReference type="NCBIfam" id="TIGR01764">
    <property type="entry name" value="excise"/>
    <property type="match status" value="1"/>
</dbReference>
<evidence type="ECO:0000256" key="1">
    <source>
        <dbReference type="SAM" id="MobiDB-lite"/>
    </source>
</evidence>
<dbReference type="AlphaFoldDB" id="A0A6N3K1D6"/>
<dbReference type="OMA" id="GHHDEQE"/>